<feature type="chain" id="PRO_5047539192" description="Chaplin domain-containing protein" evidence="1">
    <location>
        <begin position="28"/>
        <end position="72"/>
    </location>
</feature>
<comment type="caution">
    <text evidence="2">The sequence shown here is derived from an EMBL/GenBank/DDBJ whole genome shotgun (WGS) entry which is preliminary data.</text>
</comment>
<dbReference type="EMBL" id="JBHSBB010000012">
    <property type="protein sequence ID" value="MFC4033265.1"/>
    <property type="molecule type" value="Genomic_DNA"/>
</dbReference>
<dbReference type="RefSeq" id="WP_386430360.1">
    <property type="nucleotide sequence ID" value="NZ_JBHSBB010000012.1"/>
</dbReference>
<keyword evidence="1" id="KW-0732">Signal</keyword>
<evidence type="ECO:0008006" key="4">
    <source>
        <dbReference type="Google" id="ProtNLM"/>
    </source>
</evidence>
<reference evidence="3" key="1">
    <citation type="journal article" date="2019" name="Int. J. Syst. Evol. Microbiol.">
        <title>The Global Catalogue of Microorganisms (GCM) 10K type strain sequencing project: providing services to taxonomists for standard genome sequencing and annotation.</title>
        <authorList>
            <consortium name="The Broad Institute Genomics Platform"/>
            <consortium name="The Broad Institute Genome Sequencing Center for Infectious Disease"/>
            <person name="Wu L."/>
            <person name="Ma J."/>
        </authorList>
    </citation>
    <scope>NUCLEOTIDE SEQUENCE [LARGE SCALE GENOMIC DNA]</scope>
    <source>
        <strain evidence="3">CGMCC 4.7237</strain>
    </source>
</reference>
<dbReference type="Proteomes" id="UP001595765">
    <property type="component" value="Unassembled WGS sequence"/>
</dbReference>
<evidence type="ECO:0000313" key="2">
    <source>
        <dbReference type="EMBL" id="MFC4033265.1"/>
    </source>
</evidence>
<proteinExistence type="predicted"/>
<name>A0ABV8HR61_9ACTN</name>
<evidence type="ECO:0000313" key="3">
    <source>
        <dbReference type="Proteomes" id="UP001595765"/>
    </source>
</evidence>
<gene>
    <name evidence="2" type="ORF">ACFO3J_17460</name>
</gene>
<organism evidence="2 3">
    <name type="scientific">Streptomyces polygonati</name>
    <dbReference type="NCBI Taxonomy" id="1617087"/>
    <lineage>
        <taxon>Bacteria</taxon>
        <taxon>Bacillati</taxon>
        <taxon>Actinomycetota</taxon>
        <taxon>Actinomycetes</taxon>
        <taxon>Kitasatosporales</taxon>
        <taxon>Streptomycetaceae</taxon>
        <taxon>Streptomyces</taxon>
    </lineage>
</organism>
<evidence type="ECO:0000256" key="1">
    <source>
        <dbReference type="SAM" id="SignalP"/>
    </source>
</evidence>
<keyword evidence="3" id="KW-1185">Reference proteome</keyword>
<accession>A0ABV8HR61</accession>
<feature type="signal peptide" evidence="1">
    <location>
        <begin position="1"/>
        <end position="27"/>
    </location>
</feature>
<sequence length="72" mass="6938">MRKIMYAAVSLTAVALLTAGTAGIAAADDDLSGSVSCGSTSGVLTVPVNVLNPARISCSAQSAPAAAPSSDD</sequence>
<protein>
    <recommendedName>
        <fullName evidence="4">Chaplin domain-containing protein</fullName>
    </recommendedName>
</protein>